<evidence type="ECO:0000313" key="1">
    <source>
        <dbReference type="EMBL" id="EGH33915.1"/>
    </source>
</evidence>
<reference evidence="1 2" key="1">
    <citation type="journal article" date="2011" name="PLoS Pathog.">
        <title>Dynamic evolution of pathogenicity revealed by sequencing and comparative genomics of 19 Pseudomonas syringae isolates.</title>
        <authorList>
            <person name="Baltrus D.A."/>
            <person name="Nishimura M.T."/>
            <person name="Romanchuk A."/>
            <person name="Chang J.H."/>
            <person name="Mukhtar M.S."/>
            <person name="Cherkis K."/>
            <person name="Roach J."/>
            <person name="Grant S.R."/>
            <person name="Jones C.D."/>
            <person name="Dangl J.L."/>
        </authorList>
    </citation>
    <scope>NUCLEOTIDE SEQUENCE [LARGE SCALE GENOMIC DNA]</scope>
    <source>
        <strain evidence="2">M301072PT</strain>
    </source>
</reference>
<dbReference type="Proteomes" id="UP000004471">
    <property type="component" value="Unassembled WGS sequence"/>
</dbReference>
<feature type="non-terminal residue" evidence="1">
    <location>
        <position position="55"/>
    </location>
</feature>
<dbReference type="EMBL" id="AEAH01002040">
    <property type="protein sequence ID" value="EGH33915.1"/>
    <property type="molecule type" value="Genomic_DNA"/>
</dbReference>
<dbReference type="HOGENOM" id="CLU_3037237_0_0_6"/>
<sequence>MNLTSRAMGASRLTLFAALLILQAGVATFLSFPSQEEPSVTVRDALVSVSLDGLS</sequence>
<accession>F3FUM3</accession>
<gene>
    <name evidence="1" type="ORF">PSYJA_35347</name>
</gene>
<proteinExistence type="predicted"/>
<organism evidence="1 2">
    <name type="scientific">Pseudomonas syringae pv. japonica str. M301072</name>
    <dbReference type="NCBI Taxonomy" id="629262"/>
    <lineage>
        <taxon>Bacteria</taxon>
        <taxon>Pseudomonadati</taxon>
        <taxon>Pseudomonadota</taxon>
        <taxon>Gammaproteobacteria</taxon>
        <taxon>Pseudomonadales</taxon>
        <taxon>Pseudomonadaceae</taxon>
        <taxon>Pseudomonas</taxon>
        <taxon>Pseudomonas syringae</taxon>
    </lineage>
</organism>
<dbReference type="AlphaFoldDB" id="F3FUM3"/>
<comment type="caution">
    <text evidence="1">The sequence shown here is derived from an EMBL/GenBank/DDBJ whole genome shotgun (WGS) entry which is preliminary data.</text>
</comment>
<name>F3FUM3_PSESX</name>
<protein>
    <submittedName>
        <fullName evidence="1">Acriflavin resistance protein</fullName>
    </submittedName>
</protein>
<evidence type="ECO:0000313" key="2">
    <source>
        <dbReference type="Proteomes" id="UP000004471"/>
    </source>
</evidence>